<sequence>MKEVFFALEASQDERGNNYYIIPPDFQNYKADPYRYHYSEFETISTYHFDNFYQAKIKENQLTADFYVQSNLASKEFNVLLDQLDIKHQSIPLDIVLYRNKKPLKQYFLTFVTDIISILDEGQSDFRISIDQYTNKPIIEKGFTIYETISNFIIDETKVNQKHLFYCADIQSLMCSSYFKDRYIKQNLIGINFKEINSKFKYDPLASLM</sequence>
<gene>
    <name evidence="3" type="ORF">R53529_LOCUS829</name>
    <name evidence="2" type="ORF">R53530_LOCUS272</name>
</gene>
<dbReference type="InterPro" id="IPR012433">
    <property type="entry name" value="Imm11"/>
</dbReference>
<dbReference type="RefSeq" id="WP_271789257.1">
    <property type="nucleotide sequence ID" value="NZ_CAMXCJ010000001.1"/>
</dbReference>
<comment type="caution">
    <text evidence="2">The sequence shown here is derived from an EMBL/GenBank/DDBJ whole genome shotgun (WGS) entry which is preliminary data.</text>
</comment>
<organism evidence="2 4">
    <name type="scientific">Commensalibacter communis</name>
    <dbReference type="NCBI Taxonomy" id="2972786"/>
    <lineage>
        <taxon>Bacteria</taxon>
        <taxon>Pseudomonadati</taxon>
        <taxon>Pseudomonadota</taxon>
        <taxon>Alphaproteobacteria</taxon>
        <taxon>Acetobacterales</taxon>
        <taxon>Acetobacteraceae</taxon>
    </lineage>
</organism>
<protein>
    <recommendedName>
        <fullName evidence="1">Immunity MXAN-0049 protein domain-containing protein</fullName>
    </recommendedName>
</protein>
<keyword evidence="5" id="KW-1185">Reference proteome</keyword>
<feature type="domain" description="Immunity MXAN-0049 protein" evidence="1">
    <location>
        <begin position="58"/>
        <end position="197"/>
    </location>
</feature>
<dbReference type="Pfam" id="PF07791">
    <property type="entry name" value="Imm11"/>
    <property type="match status" value="1"/>
</dbReference>
<dbReference type="EMBL" id="CAMXCS010000001">
    <property type="protein sequence ID" value="CAI3936170.1"/>
    <property type="molecule type" value="Genomic_DNA"/>
</dbReference>
<evidence type="ECO:0000313" key="4">
    <source>
        <dbReference type="Proteomes" id="UP001154255"/>
    </source>
</evidence>
<evidence type="ECO:0000313" key="3">
    <source>
        <dbReference type="EMBL" id="CAI3936170.1"/>
    </source>
</evidence>
<proteinExistence type="predicted"/>
<dbReference type="EMBL" id="CAMXCM010000001">
    <property type="protein sequence ID" value="CAI3924773.1"/>
    <property type="molecule type" value="Genomic_DNA"/>
</dbReference>
<reference evidence="2" key="1">
    <citation type="submission" date="2022-10" db="EMBL/GenBank/DDBJ databases">
        <authorList>
            <person name="Botero Cardona J."/>
        </authorList>
    </citation>
    <scope>NUCLEOTIDE SEQUENCE</scope>
    <source>
        <strain evidence="2">LMG 31819</strain>
        <strain evidence="3">R-53529</strain>
    </source>
</reference>
<dbReference type="Proteomes" id="UP001154259">
    <property type="component" value="Unassembled WGS sequence"/>
</dbReference>
<dbReference type="AlphaFoldDB" id="A0A9W4X5M8"/>
<dbReference type="Proteomes" id="UP001154255">
    <property type="component" value="Unassembled WGS sequence"/>
</dbReference>
<evidence type="ECO:0000259" key="1">
    <source>
        <dbReference type="Pfam" id="PF07791"/>
    </source>
</evidence>
<evidence type="ECO:0000313" key="5">
    <source>
        <dbReference type="Proteomes" id="UP001154259"/>
    </source>
</evidence>
<evidence type="ECO:0000313" key="2">
    <source>
        <dbReference type="EMBL" id="CAI3924773.1"/>
    </source>
</evidence>
<accession>A0A9W4X5M8</accession>
<name>A0A9W4X5M8_9PROT</name>